<organism evidence="1 2">
    <name type="scientific">Phaeodactylibacter xiamenensis</name>
    <dbReference type="NCBI Taxonomy" id="1524460"/>
    <lineage>
        <taxon>Bacteria</taxon>
        <taxon>Pseudomonadati</taxon>
        <taxon>Bacteroidota</taxon>
        <taxon>Saprospiria</taxon>
        <taxon>Saprospirales</taxon>
        <taxon>Haliscomenobacteraceae</taxon>
        <taxon>Phaeodactylibacter</taxon>
    </lineage>
</organism>
<dbReference type="EMBL" id="JPOS01000079">
    <property type="protein sequence ID" value="KGE86381.1"/>
    <property type="molecule type" value="Genomic_DNA"/>
</dbReference>
<dbReference type="Proteomes" id="UP000029736">
    <property type="component" value="Unassembled WGS sequence"/>
</dbReference>
<keyword evidence="2" id="KW-1185">Reference proteome</keyword>
<proteinExistence type="predicted"/>
<dbReference type="RefSeq" id="WP_044225151.1">
    <property type="nucleotide sequence ID" value="NZ_JBKAGJ010000010.1"/>
</dbReference>
<dbReference type="AlphaFoldDB" id="A0A098S2X6"/>
<accession>A0A098S2X6</accession>
<evidence type="ECO:0000313" key="2">
    <source>
        <dbReference type="Proteomes" id="UP000029736"/>
    </source>
</evidence>
<dbReference type="STRING" id="1524460.IX84_21540"/>
<name>A0A098S2X6_9BACT</name>
<comment type="caution">
    <text evidence="1">The sequence shown here is derived from an EMBL/GenBank/DDBJ whole genome shotgun (WGS) entry which is preliminary data.</text>
</comment>
<sequence>MKRFLQILVVLMMGWSVLQGQGVLRYNLDTTGQTYLKASLRAQLWGRYTQMNPGTVIYGEPTSEYFDVSIRRLRMNFCGQLTPELFVYAGFGNNNLNYRNNADFQIGVLDLYAEYAFHRALAVGFGKSGYHGLSRLNLRSSRSMLGLDAPLFSLYSVNQTDHLGRNLGIWVKGQAGNWDYRAVMNNPIKYDSGDPGAYADWANTRPRLRWSFYLKHQFADHEGNGPFGAGTYLGKKKIFNLGAGFAWQPRAMWTGSALSPDYHDMFHFAADLYVEWPVFKGTADAFTAYLGFFNYDFGPGYLRNLGANNPATGLLLSEASFNGTGAAFPMIGTGQVLFWQTGYLLPKGGTPTQARLQPNASVEYARYDRLSDPMLAYELAVNLLFNGHNSKLTLGAQNRPIFQAQENGVFETDRLWMAVLQYQVEIN</sequence>
<gene>
    <name evidence="1" type="ORF">IX84_21540</name>
</gene>
<protein>
    <recommendedName>
        <fullName evidence="3">Porin</fullName>
    </recommendedName>
</protein>
<evidence type="ECO:0008006" key="3">
    <source>
        <dbReference type="Google" id="ProtNLM"/>
    </source>
</evidence>
<dbReference type="OrthoDB" id="9771991at2"/>
<reference evidence="1 2" key="1">
    <citation type="journal article" date="2014" name="Int. J. Syst. Evol. Microbiol.">
        <title>Phaeodactylibacter xiamenensis gen. nov., sp. nov., a member of the family Saprospiraceae isolated from the marine alga Phaeodactylum tricornutum.</title>
        <authorList>
            <person name="Chen Z.Jr."/>
            <person name="Lei X."/>
            <person name="Lai Q."/>
            <person name="Li Y."/>
            <person name="Zhang B."/>
            <person name="Zhang J."/>
            <person name="Zhang H."/>
            <person name="Yang L."/>
            <person name="Zheng W."/>
            <person name="Tian Y."/>
            <person name="Yu Z."/>
            <person name="Xu H.Jr."/>
            <person name="Zheng T."/>
        </authorList>
    </citation>
    <scope>NUCLEOTIDE SEQUENCE [LARGE SCALE GENOMIC DNA]</scope>
    <source>
        <strain evidence="1 2">KD52</strain>
    </source>
</reference>
<evidence type="ECO:0000313" key="1">
    <source>
        <dbReference type="EMBL" id="KGE86381.1"/>
    </source>
</evidence>